<sequence length="610" mass="66890">MATATLGFHAGRILLFSVLYVTASHANYSPVVVGNHHFNLTVSAGHGICLRTRSTACIPRVASSAATACAVEEDEEDRMLLLEDTARHLLRSIPNGNRGVNYTVLHVAERPYLAVNFFVDSARTGLSNSSPLSAFVVLRMPVNSSISTYLLTGFHDRIRRSVTLPDGKESYKIRRLLPDSNGPIAPTKQRHVAIHRQVRGTRRLRASVAVGGSALLGLICVVAAGVLLCCIRRKLRLRQGAAMAVELEELEDDAPILKPEQYRGLTMWPRRFLYSEMAAATRNFADDTKIGRGGFGPVYRGYLNDEGRHVAIKVLTVIAGEQSQQGLRQFLAEVTVMSQLRHRNIVQLVGWCDCRRGLLLVYELMPEGSLDKHLYDADRLLTWPDRYNIALGLGSALQYLHQDCDRCVVHGDIKPANVMLDASRNAKLGDFGLARLVDHGAELRPTQVVAGTLGYIDPEFVNSRRPSAESDVYSFGVVLLEIACGRRPAPLRRQDGAPAPLVNFVRGMYDRGTVLDAADGRLNGEFDEQQMERVLVTGLWCACHDATRRPTVAQAVEALRPEGAELPVPTPATRCLVGRGYGSHDLGGPRLLSALSPCRRAAKSNVVAKL</sequence>
<reference evidence="6 7" key="1">
    <citation type="submission" date="2019-11" db="EMBL/GenBank/DDBJ databases">
        <title>Whole genome sequence of Oryza granulata.</title>
        <authorList>
            <person name="Li W."/>
        </authorList>
    </citation>
    <scope>NUCLEOTIDE SEQUENCE [LARGE SCALE GENOMIC DNA]</scope>
    <source>
        <strain evidence="7">cv. Menghai</strain>
        <tissue evidence="6">Leaf</tissue>
    </source>
</reference>
<dbReference type="SUPFAM" id="SSF56112">
    <property type="entry name" value="Protein kinase-like (PK-like)"/>
    <property type="match status" value="1"/>
</dbReference>
<dbReference type="SMART" id="SM00220">
    <property type="entry name" value="S_TKc"/>
    <property type="match status" value="1"/>
</dbReference>
<gene>
    <name evidence="6" type="ORF">E2562_031363</name>
</gene>
<dbReference type="Gene3D" id="1.10.510.10">
    <property type="entry name" value="Transferase(Phosphotransferase) domain 1"/>
    <property type="match status" value="1"/>
</dbReference>
<dbReference type="Proteomes" id="UP000479710">
    <property type="component" value="Unassembled WGS sequence"/>
</dbReference>
<dbReference type="PROSITE" id="PS50011">
    <property type="entry name" value="PROTEIN_KINASE_DOM"/>
    <property type="match status" value="1"/>
</dbReference>
<feature type="transmembrane region" description="Helical" evidence="3">
    <location>
        <begin position="206"/>
        <end position="228"/>
    </location>
</feature>
<keyword evidence="2" id="KW-0067">ATP-binding</keyword>
<keyword evidence="3" id="KW-1133">Transmembrane helix</keyword>
<keyword evidence="7" id="KW-1185">Reference proteome</keyword>
<evidence type="ECO:0000256" key="4">
    <source>
        <dbReference type="SAM" id="SignalP"/>
    </source>
</evidence>
<dbReference type="InterPro" id="IPR050528">
    <property type="entry name" value="L-type_Lectin-RKs"/>
</dbReference>
<evidence type="ECO:0000313" key="7">
    <source>
        <dbReference type="Proteomes" id="UP000479710"/>
    </source>
</evidence>
<dbReference type="GO" id="GO:0005524">
    <property type="term" value="F:ATP binding"/>
    <property type="evidence" value="ECO:0007669"/>
    <property type="project" value="UniProtKB-KW"/>
</dbReference>
<organism evidence="6 7">
    <name type="scientific">Oryza meyeriana var. granulata</name>
    <dbReference type="NCBI Taxonomy" id="110450"/>
    <lineage>
        <taxon>Eukaryota</taxon>
        <taxon>Viridiplantae</taxon>
        <taxon>Streptophyta</taxon>
        <taxon>Embryophyta</taxon>
        <taxon>Tracheophyta</taxon>
        <taxon>Spermatophyta</taxon>
        <taxon>Magnoliopsida</taxon>
        <taxon>Liliopsida</taxon>
        <taxon>Poales</taxon>
        <taxon>Poaceae</taxon>
        <taxon>BOP clade</taxon>
        <taxon>Oryzoideae</taxon>
        <taxon>Oryzeae</taxon>
        <taxon>Oryzinae</taxon>
        <taxon>Oryza</taxon>
        <taxon>Oryza meyeriana</taxon>
    </lineage>
</organism>
<keyword evidence="3" id="KW-0812">Transmembrane</keyword>
<dbReference type="OrthoDB" id="671821at2759"/>
<keyword evidence="4" id="KW-0732">Signal</keyword>
<dbReference type="PANTHER" id="PTHR27007">
    <property type="match status" value="1"/>
</dbReference>
<evidence type="ECO:0000256" key="2">
    <source>
        <dbReference type="ARBA" id="ARBA00022840"/>
    </source>
</evidence>
<evidence type="ECO:0000259" key="5">
    <source>
        <dbReference type="PROSITE" id="PS50011"/>
    </source>
</evidence>
<keyword evidence="3" id="KW-0472">Membrane</keyword>
<dbReference type="GO" id="GO:0004672">
    <property type="term" value="F:protein kinase activity"/>
    <property type="evidence" value="ECO:0007669"/>
    <property type="project" value="InterPro"/>
</dbReference>
<name>A0A6G1DRN3_9ORYZ</name>
<dbReference type="InterPro" id="IPR011009">
    <property type="entry name" value="Kinase-like_dom_sf"/>
</dbReference>
<dbReference type="PROSITE" id="PS00108">
    <property type="entry name" value="PROTEIN_KINASE_ST"/>
    <property type="match status" value="1"/>
</dbReference>
<proteinExistence type="predicted"/>
<dbReference type="EMBL" id="SPHZ02000006">
    <property type="protein sequence ID" value="KAF0914754.1"/>
    <property type="molecule type" value="Genomic_DNA"/>
</dbReference>
<dbReference type="Gene3D" id="3.30.200.20">
    <property type="entry name" value="Phosphorylase Kinase, domain 1"/>
    <property type="match status" value="1"/>
</dbReference>
<evidence type="ECO:0000313" key="6">
    <source>
        <dbReference type="EMBL" id="KAF0914754.1"/>
    </source>
</evidence>
<feature type="signal peptide" evidence="4">
    <location>
        <begin position="1"/>
        <end position="26"/>
    </location>
</feature>
<evidence type="ECO:0000256" key="1">
    <source>
        <dbReference type="ARBA" id="ARBA00022741"/>
    </source>
</evidence>
<keyword evidence="1" id="KW-0547">Nucleotide-binding</keyword>
<dbReference type="Pfam" id="PF00069">
    <property type="entry name" value="Pkinase"/>
    <property type="match status" value="1"/>
</dbReference>
<dbReference type="InterPro" id="IPR008271">
    <property type="entry name" value="Ser/Thr_kinase_AS"/>
</dbReference>
<dbReference type="FunFam" id="1.10.510.10:FF:000522">
    <property type="entry name" value="L-type lectin-domain containing receptor kinase IX.1"/>
    <property type="match status" value="1"/>
</dbReference>
<evidence type="ECO:0000256" key="3">
    <source>
        <dbReference type="SAM" id="Phobius"/>
    </source>
</evidence>
<accession>A0A6G1DRN3</accession>
<comment type="caution">
    <text evidence="6">The sequence shown here is derived from an EMBL/GenBank/DDBJ whole genome shotgun (WGS) entry which is preliminary data.</text>
</comment>
<dbReference type="AlphaFoldDB" id="A0A6G1DRN3"/>
<feature type="chain" id="PRO_5026275389" description="Protein kinase domain-containing protein" evidence="4">
    <location>
        <begin position="27"/>
        <end position="610"/>
    </location>
</feature>
<feature type="domain" description="Protein kinase" evidence="5">
    <location>
        <begin position="284"/>
        <end position="563"/>
    </location>
</feature>
<protein>
    <recommendedName>
        <fullName evidence="5">Protein kinase domain-containing protein</fullName>
    </recommendedName>
</protein>
<dbReference type="InterPro" id="IPR000719">
    <property type="entry name" value="Prot_kinase_dom"/>
</dbReference>